<dbReference type="SMART" id="SM00382">
    <property type="entry name" value="AAA"/>
    <property type="match status" value="1"/>
</dbReference>
<gene>
    <name evidence="5" type="ORF">MMF98_00200</name>
</gene>
<dbReference type="EMBL" id="JALGBI010000001">
    <property type="protein sequence ID" value="MCJ0761625.1"/>
    <property type="molecule type" value="Genomic_DNA"/>
</dbReference>
<dbReference type="AlphaFoldDB" id="A0A9X1VRJ4"/>
<dbReference type="GO" id="GO:0016887">
    <property type="term" value="F:ATP hydrolysis activity"/>
    <property type="evidence" value="ECO:0007669"/>
    <property type="project" value="InterPro"/>
</dbReference>
<comment type="caution">
    <text evidence="5">The sequence shown here is derived from an EMBL/GenBank/DDBJ whole genome shotgun (WGS) entry which is preliminary data.</text>
</comment>
<proteinExistence type="predicted"/>
<dbReference type="Pfam" id="PF00005">
    <property type="entry name" value="ABC_tran"/>
    <property type="match status" value="1"/>
</dbReference>
<dbReference type="PROSITE" id="PS50893">
    <property type="entry name" value="ABC_TRANSPORTER_2"/>
    <property type="match status" value="1"/>
</dbReference>
<dbReference type="InterPro" id="IPR003593">
    <property type="entry name" value="AAA+_ATPase"/>
</dbReference>
<dbReference type="Proteomes" id="UP001139447">
    <property type="component" value="Unassembled WGS sequence"/>
</dbReference>
<dbReference type="GO" id="GO:0005524">
    <property type="term" value="F:ATP binding"/>
    <property type="evidence" value="ECO:0007669"/>
    <property type="project" value="UniProtKB-KW"/>
</dbReference>
<sequence>MALLARQLAGAVVGPFDLELEAGRCTVVTGPSGVGKSLLLRMLADLDPCRGEVSLDGCSRSSMSGPAWRRQVTYVAAEPGWWADRVRAHFDDLEAVRSLLPDFGLADKLLDQPVSQLSTGERQRMAMVRALVRQPRFLLLDEPTSALDADTTLQVEAAFQRLKQQGMGLLVVTHNEAQAQRLHDRRLRMTRQGLAEEARA</sequence>
<keyword evidence="6" id="KW-1185">Reference proteome</keyword>
<dbReference type="PANTHER" id="PTHR43119">
    <property type="entry name" value="ABC TRANSPORT PROTEIN ATP-BINDING COMPONENT-RELATED"/>
    <property type="match status" value="1"/>
</dbReference>
<accession>A0A9X1VRJ4</accession>
<protein>
    <submittedName>
        <fullName evidence="5">ABC transporter ATP-binding protein</fullName>
    </submittedName>
</protein>
<evidence type="ECO:0000256" key="3">
    <source>
        <dbReference type="ARBA" id="ARBA00022840"/>
    </source>
</evidence>
<keyword evidence="2" id="KW-0547">Nucleotide-binding</keyword>
<evidence type="ECO:0000256" key="2">
    <source>
        <dbReference type="ARBA" id="ARBA00022741"/>
    </source>
</evidence>
<dbReference type="CDD" id="cd00267">
    <property type="entry name" value="ABC_ATPase"/>
    <property type="match status" value="1"/>
</dbReference>
<evidence type="ECO:0000313" key="5">
    <source>
        <dbReference type="EMBL" id="MCJ0761625.1"/>
    </source>
</evidence>
<keyword evidence="1" id="KW-1003">Cell membrane</keyword>
<organism evidence="5 6">
    <name type="scientific">Variovorax terrae</name>
    <dbReference type="NCBI Taxonomy" id="2923278"/>
    <lineage>
        <taxon>Bacteria</taxon>
        <taxon>Pseudomonadati</taxon>
        <taxon>Pseudomonadota</taxon>
        <taxon>Betaproteobacteria</taxon>
        <taxon>Burkholderiales</taxon>
        <taxon>Comamonadaceae</taxon>
        <taxon>Variovorax</taxon>
    </lineage>
</organism>
<dbReference type="RefSeq" id="WP_243302728.1">
    <property type="nucleotide sequence ID" value="NZ_JALGBI010000001.1"/>
</dbReference>
<name>A0A9X1VRJ4_9BURK</name>
<dbReference type="PANTHER" id="PTHR43119:SF1">
    <property type="entry name" value="ABC TRANSPORTER DOMAIN-CONTAINING PROTEIN"/>
    <property type="match status" value="1"/>
</dbReference>
<dbReference type="Gene3D" id="3.40.50.300">
    <property type="entry name" value="P-loop containing nucleotide triphosphate hydrolases"/>
    <property type="match status" value="1"/>
</dbReference>
<feature type="domain" description="ABC transporter" evidence="4">
    <location>
        <begin position="3"/>
        <end position="200"/>
    </location>
</feature>
<keyword evidence="3 5" id="KW-0067">ATP-binding</keyword>
<evidence type="ECO:0000313" key="6">
    <source>
        <dbReference type="Proteomes" id="UP001139447"/>
    </source>
</evidence>
<dbReference type="SUPFAM" id="SSF52540">
    <property type="entry name" value="P-loop containing nucleoside triphosphate hydrolases"/>
    <property type="match status" value="1"/>
</dbReference>
<dbReference type="InterPro" id="IPR027417">
    <property type="entry name" value="P-loop_NTPase"/>
</dbReference>
<keyword evidence="1" id="KW-0472">Membrane</keyword>
<evidence type="ECO:0000259" key="4">
    <source>
        <dbReference type="PROSITE" id="PS50893"/>
    </source>
</evidence>
<reference evidence="5" key="1">
    <citation type="submission" date="2022-03" db="EMBL/GenBank/DDBJ databases">
        <authorList>
            <person name="Woo C.Y."/>
        </authorList>
    </citation>
    <scope>NUCLEOTIDE SEQUENCE</scope>
    <source>
        <strain evidence="5">CYS-02</strain>
    </source>
</reference>
<dbReference type="InterPro" id="IPR003439">
    <property type="entry name" value="ABC_transporter-like_ATP-bd"/>
</dbReference>
<evidence type="ECO:0000256" key="1">
    <source>
        <dbReference type="ARBA" id="ARBA00022475"/>
    </source>
</evidence>